<dbReference type="PANTHER" id="PTHR22930:SF85">
    <property type="entry name" value="GH03217P-RELATED"/>
    <property type="match status" value="1"/>
</dbReference>
<organism evidence="15 16">
    <name type="scientific">Tachysurus vachellii</name>
    <name type="common">Darkbarbel catfish</name>
    <name type="synonym">Pelteobagrus vachellii</name>
    <dbReference type="NCBI Taxonomy" id="175792"/>
    <lineage>
        <taxon>Eukaryota</taxon>
        <taxon>Metazoa</taxon>
        <taxon>Chordata</taxon>
        <taxon>Craniata</taxon>
        <taxon>Vertebrata</taxon>
        <taxon>Euteleostomi</taxon>
        <taxon>Actinopterygii</taxon>
        <taxon>Neopterygii</taxon>
        <taxon>Teleostei</taxon>
        <taxon>Ostariophysi</taxon>
        <taxon>Siluriformes</taxon>
        <taxon>Bagridae</taxon>
        <taxon>Tachysurus</taxon>
    </lineage>
</organism>
<evidence type="ECO:0000256" key="4">
    <source>
        <dbReference type="ARBA" id="ARBA00006958"/>
    </source>
</evidence>
<feature type="transmembrane region" description="Helical" evidence="13">
    <location>
        <begin position="6"/>
        <end position="29"/>
    </location>
</feature>
<protein>
    <recommendedName>
        <fullName evidence="5">Putative nuclease HARBI1</fullName>
    </recommendedName>
    <alternativeName>
        <fullName evidence="11">Harbinger transposase-derived nuclease</fullName>
    </alternativeName>
</protein>
<evidence type="ECO:0000259" key="14">
    <source>
        <dbReference type="Pfam" id="PF13359"/>
    </source>
</evidence>
<evidence type="ECO:0000256" key="7">
    <source>
        <dbReference type="ARBA" id="ARBA00022722"/>
    </source>
</evidence>
<name>A0AA88IPK0_TACVA</name>
<keyword evidence="13" id="KW-0472">Membrane</keyword>
<evidence type="ECO:0000256" key="9">
    <source>
        <dbReference type="ARBA" id="ARBA00022801"/>
    </source>
</evidence>
<evidence type="ECO:0000313" key="15">
    <source>
        <dbReference type="EMBL" id="KAK2817753.1"/>
    </source>
</evidence>
<evidence type="ECO:0000256" key="2">
    <source>
        <dbReference type="ARBA" id="ARBA00004123"/>
    </source>
</evidence>
<keyword evidence="7" id="KW-0540">Nuclease</keyword>
<keyword evidence="6" id="KW-0963">Cytoplasm</keyword>
<dbReference type="PRINTS" id="PR02086">
    <property type="entry name" value="PUTNUCHARBI1"/>
</dbReference>
<dbReference type="InterPro" id="IPR045249">
    <property type="entry name" value="HARBI1-like"/>
</dbReference>
<keyword evidence="9" id="KW-0378">Hydrolase</keyword>
<evidence type="ECO:0000256" key="13">
    <source>
        <dbReference type="SAM" id="Phobius"/>
    </source>
</evidence>
<evidence type="ECO:0000256" key="8">
    <source>
        <dbReference type="ARBA" id="ARBA00022723"/>
    </source>
</evidence>
<dbReference type="InterPro" id="IPR027806">
    <property type="entry name" value="HARBI1_dom"/>
</dbReference>
<comment type="similarity">
    <text evidence="4">Belongs to the HARBI1 family.</text>
</comment>
<comment type="subcellular location">
    <subcellularLocation>
        <location evidence="3">Cytoplasm</location>
    </subcellularLocation>
    <subcellularLocation>
        <location evidence="2">Nucleus</location>
    </subcellularLocation>
</comment>
<reference evidence="15" key="1">
    <citation type="submission" date="2023-08" db="EMBL/GenBank/DDBJ databases">
        <title>Pelteobagrus vachellii genome.</title>
        <authorList>
            <person name="Liu H."/>
        </authorList>
    </citation>
    <scope>NUCLEOTIDE SEQUENCE</scope>
    <source>
        <strain evidence="15">PRFRI_2022a</strain>
        <tissue evidence="15">Muscle</tissue>
    </source>
</reference>
<dbReference type="GO" id="GO:0005737">
    <property type="term" value="C:cytoplasm"/>
    <property type="evidence" value="ECO:0007669"/>
    <property type="project" value="UniProtKB-SubCell"/>
</dbReference>
<keyword evidence="13" id="KW-1133">Transmembrane helix</keyword>
<comment type="caution">
    <text evidence="15">The sequence shown here is derived from an EMBL/GenBank/DDBJ whole genome shotgun (WGS) entry which is preliminary data.</text>
</comment>
<comment type="function">
    <text evidence="12">Transposase-derived protein that may have nuclease activity. Does not have transposase activity.</text>
</comment>
<evidence type="ECO:0000256" key="1">
    <source>
        <dbReference type="ARBA" id="ARBA00001968"/>
    </source>
</evidence>
<sequence>MVNDIVQQLFWMLSVLTALLKINVSLYILQTAFLQRRRNVYSQLLFSGGTRGQLCFRPYMERRFWVRPGRCRAWWDNFVCGIVVPEEWRENFRMSRDSLYHLSELLRPHIQGQTTRMRSPVDVVTKVACTLYYLSDEGRLRKTVNAFGLARQTVSKIIREVCRAITFHLGPEYVSLPFIEPEVQTLVTNFYKTHGMPQCLGAIDGTHIEIKQPSSNSTDYINRKGKFSLNVQATCDYKYTFMDVVIKWPGSVHDARIFANSQINAYLRHGKIPSCPKVIVEGEDPVPVFLLGDPAYPLLPYVMKEYASGGSTPHEQYFGFSLCKCRMVIECSFGRLKARFGALRRAMDINLDDLPFVINACFVLHNFCEANREIIPEQNVAAAVQYDRDFQPPTWHNNIRTECNETEGRRVRNVLAKFLDP</sequence>
<evidence type="ECO:0000256" key="10">
    <source>
        <dbReference type="ARBA" id="ARBA00023242"/>
    </source>
</evidence>
<keyword evidence="10" id="KW-0539">Nucleus</keyword>
<evidence type="ECO:0000256" key="11">
    <source>
        <dbReference type="ARBA" id="ARBA00030126"/>
    </source>
</evidence>
<keyword evidence="16" id="KW-1185">Reference proteome</keyword>
<dbReference type="InterPro" id="IPR026103">
    <property type="entry name" value="HARBI1_animal"/>
</dbReference>
<dbReference type="EMBL" id="JAVHJS010000024">
    <property type="protein sequence ID" value="KAK2817753.1"/>
    <property type="molecule type" value="Genomic_DNA"/>
</dbReference>
<feature type="domain" description="DDE Tnp4" evidence="14">
    <location>
        <begin position="203"/>
        <end position="366"/>
    </location>
</feature>
<proteinExistence type="inferred from homology"/>
<gene>
    <name evidence="15" type="ORF">Q7C36_021686</name>
</gene>
<keyword evidence="13" id="KW-0812">Transmembrane</keyword>
<evidence type="ECO:0000256" key="6">
    <source>
        <dbReference type="ARBA" id="ARBA00022490"/>
    </source>
</evidence>
<dbReference type="GO" id="GO:0016787">
    <property type="term" value="F:hydrolase activity"/>
    <property type="evidence" value="ECO:0007669"/>
    <property type="project" value="UniProtKB-KW"/>
</dbReference>
<dbReference type="GO" id="GO:0005634">
    <property type="term" value="C:nucleus"/>
    <property type="evidence" value="ECO:0007669"/>
    <property type="project" value="UniProtKB-SubCell"/>
</dbReference>
<evidence type="ECO:0000256" key="5">
    <source>
        <dbReference type="ARBA" id="ARBA00015519"/>
    </source>
</evidence>
<dbReference type="AlphaFoldDB" id="A0AA88IPK0"/>
<keyword evidence="8" id="KW-0479">Metal-binding</keyword>
<dbReference type="Pfam" id="PF13359">
    <property type="entry name" value="DDE_Tnp_4"/>
    <property type="match status" value="1"/>
</dbReference>
<dbReference type="PANTHER" id="PTHR22930">
    <property type="match status" value="1"/>
</dbReference>
<dbReference type="Proteomes" id="UP001187315">
    <property type="component" value="Unassembled WGS sequence"/>
</dbReference>
<evidence type="ECO:0000256" key="3">
    <source>
        <dbReference type="ARBA" id="ARBA00004496"/>
    </source>
</evidence>
<dbReference type="GO" id="GO:0046872">
    <property type="term" value="F:metal ion binding"/>
    <property type="evidence" value="ECO:0007669"/>
    <property type="project" value="UniProtKB-KW"/>
</dbReference>
<dbReference type="GO" id="GO:0004518">
    <property type="term" value="F:nuclease activity"/>
    <property type="evidence" value="ECO:0007669"/>
    <property type="project" value="UniProtKB-KW"/>
</dbReference>
<evidence type="ECO:0000256" key="12">
    <source>
        <dbReference type="ARBA" id="ARBA00045850"/>
    </source>
</evidence>
<comment type="cofactor">
    <cofactor evidence="1">
        <name>a divalent metal cation</name>
        <dbReference type="ChEBI" id="CHEBI:60240"/>
    </cofactor>
</comment>
<evidence type="ECO:0000313" key="16">
    <source>
        <dbReference type="Proteomes" id="UP001187315"/>
    </source>
</evidence>
<accession>A0AA88IPK0</accession>